<keyword evidence="10" id="KW-1185">Reference proteome</keyword>
<dbReference type="PROSITE" id="PS50850">
    <property type="entry name" value="MFS"/>
    <property type="match status" value="1"/>
</dbReference>
<name>A0A9P6BCU1_9AGAM</name>
<protein>
    <recommendedName>
        <fullName evidence="8">Major facilitator superfamily (MFS) profile domain-containing protein</fullName>
    </recommendedName>
</protein>
<accession>A0A9P6BCU1</accession>
<feature type="transmembrane region" description="Helical" evidence="7">
    <location>
        <begin position="234"/>
        <end position="255"/>
    </location>
</feature>
<reference evidence="9" key="1">
    <citation type="journal article" date="2020" name="Nat. Commun.">
        <title>Large-scale genome sequencing of mycorrhizal fungi provides insights into the early evolution of symbiotic traits.</title>
        <authorList>
            <person name="Miyauchi S."/>
            <person name="Kiss E."/>
            <person name="Kuo A."/>
            <person name="Drula E."/>
            <person name="Kohler A."/>
            <person name="Sanchez-Garcia M."/>
            <person name="Morin E."/>
            <person name="Andreopoulos B."/>
            <person name="Barry K.W."/>
            <person name="Bonito G."/>
            <person name="Buee M."/>
            <person name="Carver A."/>
            <person name="Chen C."/>
            <person name="Cichocki N."/>
            <person name="Clum A."/>
            <person name="Culley D."/>
            <person name="Crous P.W."/>
            <person name="Fauchery L."/>
            <person name="Girlanda M."/>
            <person name="Hayes R.D."/>
            <person name="Keri Z."/>
            <person name="LaButti K."/>
            <person name="Lipzen A."/>
            <person name="Lombard V."/>
            <person name="Magnuson J."/>
            <person name="Maillard F."/>
            <person name="Murat C."/>
            <person name="Nolan M."/>
            <person name="Ohm R.A."/>
            <person name="Pangilinan J."/>
            <person name="Pereira M.F."/>
            <person name="Perotto S."/>
            <person name="Peter M."/>
            <person name="Pfister S."/>
            <person name="Riley R."/>
            <person name="Sitrit Y."/>
            <person name="Stielow J.B."/>
            <person name="Szollosi G."/>
            <person name="Zifcakova L."/>
            <person name="Stursova M."/>
            <person name="Spatafora J.W."/>
            <person name="Tedersoo L."/>
            <person name="Vaario L.M."/>
            <person name="Yamada A."/>
            <person name="Yan M."/>
            <person name="Wang P."/>
            <person name="Xu J."/>
            <person name="Bruns T."/>
            <person name="Baldrian P."/>
            <person name="Vilgalys R."/>
            <person name="Dunand C."/>
            <person name="Henrissat B."/>
            <person name="Grigoriev I.V."/>
            <person name="Hibbett D."/>
            <person name="Nagy L.G."/>
            <person name="Martin F.M."/>
        </authorList>
    </citation>
    <scope>NUCLEOTIDE SEQUENCE</scope>
    <source>
        <strain evidence="9">UP504</strain>
    </source>
</reference>
<keyword evidence="5 7" id="KW-0472">Membrane</keyword>
<dbReference type="SUPFAM" id="SSF103473">
    <property type="entry name" value="MFS general substrate transporter"/>
    <property type="match status" value="1"/>
</dbReference>
<feature type="transmembrane region" description="Helical" evidence="7">
    <location>
        <begin position="306"/>
        <end position="324"/>
    </location>
</feature>
<feature type="transmembrane region" description="Helical" evidence="7">
    <location>
        <begin position="267"/>
        <end position="285"/>
    </location>
</feature>
<dbReference type="GO" id="GO:0005886">
    <property type="term" value="C:plasma membrane"/>
    <property type="evidence" value="ECO:0007669"/>
    <property type="project" value="TreeGrafter"/>
</dbReference>
<gene>
    <name evidence="9" type="ORF">BS47DRAFT_1370500</name>
</gene>
<dbReference type="Pfam" id="PF07690">
    <property type="entry name" value="MFS_1"/>
    <property type="match status" value="1"/>
</dbReference>
<proteinExistence type="predicted"/>
<feature type="compositionally biased region" description="Basic and acidic residues" evidence="6">
    <location>
        <begin position="1"/>
        <end position="12"/>
    </location>
</feature>
<evidence type="ECO:0000256" key="2">
    <source>
        <dbReference type="ARBA" id="ARBA00022448"/>
    </source>
</evidence>
<feature type="transmembrane region" description="Helical" evidence="7">
    <location>
        <begin position="169"/>
        <end position="189"/>
    </location>
</feature>
<feature type="region of interest" description="Disordered" evidence="6">
    <location>
        <begin position="1"/>
        <end position="21"/>
    </location>
</feature>
<dbReference type="OrthoDB" id="3437016at2759"/>
<feature type="transmembrane region" description="Helical" evidence="7">
    <location>
        <begin position="73"/>
        <end position="92"/>
    </location>
</feature>
<keyword evidence="2" id="KW-0813">Transport</keyword>
<feature type="transmembrane region" description="Helical" evidence="7">
    <location>
        <begin position="195"/>
        <end position="214"/>
    </location>
</feature>
<feature type="transmembrane region" description="Helical" evidence="7">
    <location>
        <begin position="488"/>
        <end position="510"/>
    </location>
</feature>
<sequence>MTSSTDSEREPLLSRGDASQTPNGNRPLIELSTWDLCWVLGALWSAVFLGALDTTLVATLLTPIGSYFDKAHQSSYLGTSYLLSVCCFTPLYGRLSDILGRKGAMMLALTLFGIGNMLCALAPSMESLIVGRAIAGMGGGGVMTGKHYLSSIAVTDIVPLKQRGLYQGFANIIYGAGSGLGGPLGGLLYDRWGWRPAFLIQVPVIILSCFLVSLKVNVKIHDSQQTWAEKLARVDWFGSLSLVTAVGGFLLAVSLKSTEDLALGDPLVWGLLLASVIGAAFFVAIESHWAAEPIMPLWLLRRRTPLAVALANLGTSMLLFSSLYNVPLYFSAVMLQSAKEAGLHLLPNSVGMVMRSTGKYWWLTILSTASMVLSAGLLATWHGGNTPELHLWFDVVPGGLGGASAITSTLIALVSSVGREDIAVATGVSYLFRTTGQVLGVALTGALSQSHPSQFPPDQNPDIRHSISVIPTLDPPTRQAAVDSWASALRIVFICQTVVAILVLFCVLPIEEFELAYA</sequence>
<evidence type="ECO:0000313" key="10">
    <source>
        <dbReference type="Proteomes" id="UP000886523"/>
    </source>
</evidence>
<dbReference type="PANTHER" id="PTHR23501:SF191">
    <property type="entry name" value="VACUOLAR BASIC AMINO ACID TRANSPORTER 4"/>
    <property type="match status" value="1"/>
</dbReference>
<keyword evidence="4 7" id="KW-1133">Transmembrane helix</keyword>
<evidence type="ECO:0000256" key="6">
    <source>
        <dbReference type="SAM" id="MobiDB-lite"/>
    </source>
</evidence>
<evidence type="ECO:0000259" key="8">
    <source>
        <dbReference type="PROSITE" id="PS50850"/>
    </source>
</evidence>
<comment type="caution">
    <text evidence="9">The sequence shown here is derived from an EMBL/GenBank/DDBJ whole genome shotgun (WGS) entry which is preliminary data.</text>
</comment>
<dbReference type="Gene3D" id="1.20.1250.20">
    <property type="entry name" value="MFS general substrate transporter like domains"/>
    <property type="match status" value="1"/>
</dbReference>
<evidence type="ECO:0000313" key="9">
    <source>
        <dbReference type="EMBL" id="KAF9520396.1"/>
    </source>
</evidence>
<dbReference type="InterPro" id="IPR011701">
    <property type="entry name" value="MFS"/>
</dbReference>
<feature type="transmembrane region" description="Helical" evidence="7">
    <location>
        <begin position="104"/>
        <end position="123"/>
    </location>
</feature>
<dbReference type="GO" id="GO:0012505">
    <property type="term" value="C:endomembrane system"/>
    <property type="evidence" value="ECO:0007669"/>
    <property type="project" value="UniProtKB-SubCell"/>
</dbReference>
<dbReference type="InterPro" id="IPR036259">
    <property type="entry name" value="MFS_trans_sf"/>
</dbReference>
<feature type="transmembrane region" description="Helical" evidence="7">
    <location>
        <begin position="36"/>
        <end position="61"/>
    </location>
</feature>
<evidence type="ECO:0000256" key="3">
    <source>
        <dbReference type="ARBA" id="ARBA00022692"/>
    </source>
</evidence>
<dbReference type="InterPro" id="IPR020846">
    <property type="entry name" value="MFS_dom"/>
</dbReference>
<comment type="subcellular location">
    <subcellularLocation>
        <location evidence="1">Endomembrane system</location>
        <topology evidence="1">Multi-pass membrane protein</topology>
    </subcellularLocation>
</comment>
<evidence type="ECO:0000256" key="5">
    <source>
        <dbReference type="ARBA" id="ARBA00023136"/>
    </source>
</evidence>
<organism evidence="9 10">
    <name type="scientific">Hydnum rufescens UP504</name>
    <dbReference type="NCBI Taxonomy" id="1448309"/>
    <lineage>
        <taxon>Eukaryota</taxon>
        <taxon>Fungi</taxon>
        <taxon>Dikarya</taxon>
        <taxon>Basidiomycota</taxon>
        <taxon>Agaricomycotina</taxon>
        <taxon>Agaricomycetes</taxon>
        <taxon>Cantharellales</taxon>
        <taxon>Hydnaceae</taxon>
        <taxon>Hydnum</taxon>
    </lineage>
</organism>
<evidence type="ECO:0000256" key="4">
    <source>
        <dbReference type="ARBA" id="ARBA00022989"/>
    </source>
</evidence>
<evidence type="ECO:0000256" key="1">
    <source>
        <dbReference type="ARBA" id="ARBA00004127"/>
    </source>
</evidence>
<dbReference type="PANTHER" id="PTHR23501">
    <property type="entry name" value="MAJOR FACILITATOR SUPERFAMILY"/>
    <property type="match status" value="1"/>
</dbReference>
<dbReference type="GO" id="GO:0015174">
    <property type="term" value="F:basic amino acid transmembrane transporter activity"/>
    <property type="evidence" value="ECO:0007669"/>
    <property type="project" value="TreeGrafter"/>
</dbReference>
<dbReference type="GO" id="GO:0000329">
    <property type="term" value="C:fungal-type vacuole membrane"/>
    <property type="evidence" value="ECO:0007669"/>
    <property type="project" value="TreeGrafter"/>
</dbReference>
<evidence type="ECO:0000256" key="7">
    <source>
        <dbReference type="SAM" id="Phobius"/>
    </source>
</evidence>
<feature type="domain" description="Major facilitator superfamily (MFS) profile" evidence="8">
    <location>
        <begin position="39"/>
        <end position="514"/>
    </location>
</feature>
<dbReference type="AlphaFoldDB" id="A0A9P6BCU1"/>
<dbReference type="EMBL" id="MU128912">
    <property type="protein sequence ID" value="KAF9520396.1"/>
    <property type="molecule type" value="Genomic_DNA"/>
</dbReference>
<dbReference type="Proteomes" id="UP000886523">
    <property type="component" value="Unassembled WGS sequence"/>
</dbReference>
<feature type="transmembrane region" description="Helical" evidence="7">
    <location>
        <begin position="360"/>
        <end position="381"/>
    </location>
</feature>
<keyword evidence="3 7" id="KW-0812">Transmembrane</keyword>